<evidence type="ECO:0000256" key="7">
    <source>
        <dbReference type="SAM" id="MobiDB-lite"/>
    </source>
</evidence>
<feature type="domain" description="DNA topoisomerase I catalytic core eukaryotic-type" evidence="8">
    <location>
        <begin position="82"/>
        <end position="292"/>
    </location>
</feature>
<comment type="catalytic activity">
    <reaction evidence="1">
        <text>ATP-independent breakage of single-stranded DNA, followed by passage and rejoining.</text>
        <dbReference type="EC" id="5.6.2.1"/>
    </reaction>
</comment>
<dbReference type="Proteomes" id="UP000604117">
    <property type="component" value="Unassembled WGS sequence"/>
</dbReference>
<evidence type="ECO:0000259" key="9">
    <source>
        <dbReference type="Pfam" id="PF21338"/>
    </source>
</evidence>
<dbReference type="Pfam" id="PF01028">
    <property type="entry name" value="Topoisom_I"/>
    <property type="match status" value="1"/>
</dbReference>
<dbReference type="Gene3D" id="3.90.15.10">
    <property type="entry name" value="Topoisomerase I, Chain A, domain 3"/>
    <property type="match status" value="1"/>
</dbReference>
<dbReference type="InterPro" id="IPR011010">
    <property type="entry name" value="DNA_brk_join_enz"/>
</dbReference>
<comment type="similarity">
    <text evidence="2">Belongs to the type IB topoisomerase family.</text>
</comment>
<evidence type="ECO:0000313" key="10">
    <source>
        <dbReference type="EMBL" id="GIF78318.1"/>
    </source>
</evidence>
<dbReference type="InterPro" id="IPR001631">
    <property type="entry name" value="TopoI"/>
</dbReference>
<evidence type="ECO:0000256" key="3">
    <source>
        <dbReference type="ARBA" id="ARBA00012891"/>
    </source>
</evidence>
<evidence type="ECO:0000256" key="1">
    <source>
        <dbReference type="ARBA" id="ARBA00000213"/>
    </source>
</evidence>
<keyword evidence="6" id="KW-0413">Isomerase</keyword>
<dbReference type="InterPro" id="IPR035447">
    <property type="entry name" value="DNA_topo_I_N_sf"/>
</dbReference>
<dbReference type="Pfam" id="PF21338">
    <property type="entry name" value="Top1B_N_bact"/>
    <property type="match status" value="1"/>
</dbReference>
<dbReference type="Gene3D" id="3.30.66.10">
    <property type="entry name" value="DNA topoisomerase I domain"/>
    <property type="match status" value="1"/>
</dbReference>
<sequence>MRLRRSDTGRPGYTRRRRGKGFSYLDPDGAVVTDRATLARFRALVIPPAWREVWICADPRGHIQATGTDAAGRRQYRYHDAWRAKRDAAKFDHVLEVGAHLPAIRSAVDTHLAGRGATRERVLAAAVRLLDVGCFRIGGEEYANGADASFGLATVRREHVALTDGLVRFCYPAKGGLQRTIDVRDDDLRAVVRSLLARPTDQPELLAYRAGRRWVDVRSTDVNAYLREIAGIEISAKDFRTWNGTVLAAVALAVDEIGARKRRSATARKRAVPAAIREVADYLGNTPAVARSSYVDPRVVDLFQDGVTIAPALDGAAPDLDDRATRDRLEAAVLDLLSSG</sequence>
<dbReference type="EC" id="5.6.2.1" evidence="3"/>
<dbReference type="PROSITE" id="PS52038">
    <property type="entry name" value="TOPO_IB_2"/>
    <property type="match status" value="1"/>
</dbReference>
<proteinExistence type="inferred from homology"/>
<keyword evidence="4" id="KW-0799">Topoisomerase</keyword>
<dbReference type="InterPro" id="IPR049331">
    <property type="entry name" value="Top1B_N_bact"/>
</dbReference>
<evidence type="ECO:0000259" key="8">
    <source>
        <dbReference type="Pfam" id="PF01028"/>
    </source>
</evidence>
<dbReference type="Gene3D" id="1.10.132.120">
    <property type="match status" value="1"/>
</dbReference>
<dbReference type="InterPro" id="IPR014711">
    <property type="entry name" value="TopoI_cat_a-hlx-sub_euk"/>
</dbReference>
<dbReference type="InterPro" id="IPR013500">
    <property type="entry name" value="TopoI_cat_euk"/>
</dbReference>
<accession>A0ABQ4D456</accession>
<keyword evidence="11" id="KW-1185">Reference proteome</keyword>
<dbReference type="PRINTS" id="PR00416">
    <property type="entry name" value="EUTPISMRASEI"/>
</dbReference>
<dbReference type="RefSeq" id="WP_203719145.1">
    <property type="nucleotide sequence ID" value="NZ_BONE01000132.1"/>
</dbReference>
<keyword evidence="5" id="KW-0238">DNA-binding</keyword>
<evidence type="ECO:0000256" key="2">
    <source>
        <dbReference type="ARBA" id="ARBA00006645"/>
    </source>
</evidence>
<gene>
    <name evidence="10" type="primary">topA_2</name>
    <name evidence="10" type="ORF">Asi02nite_78360</name>
</gene>
<protein>
    <recommendedName>
        <fullName evidence="3">DNA topoisomerase</fullName>
        <ecNumber evidence="3">5.6.2.1</ecNumber>
    </recommendedName>
</protein>
<evidence type="ECO:0000256" key="6">
    <source>
        <dbReference type="ARBA" id="ARBA00023235"/>
    </source>
</evidence>
<evidence type="ECO:0000313" key="11">
    <source>
        <dbReference type="Proteomes" id="UP000604117"/>
    </source>
</evidence>
<feature type="domain" description="DNA topoisomerase IB N-terminal" evidence="9">
    <location>
        <begin position="21"/>
        <end position="69"/>
    </location>
</feature>
<evidence type="ECO:0000256" key="4">
    <source>
        <dbReference type="ARBA" id="ARBA00023029"/>
    </source>
</evidence>
<feature type="region of interest" description="Disordered" evidence="7">
    <location>
        <begin position="1"/>
        <end position="21"/>
    </location>
</feature>
<evidence type="ECO:0000256" key="5">
    <source>
        <dbReference type="ARBA" id="ARBA00023125"/>
    </source>
</evidence>
<dbReference type="EMBL" id="BONE01000132">
    <property type="protein sequence ID" value="GIF78318.1"/>
    <property type="molecule type" value="Genomic_DNA"/>
</dbReference>
<dbReference type="SUPFAM" id="SSF55869">
    <property type="entry name" value="DNA topoisomerase I domain"/>
    <property type="match status" value="1"/>
</dbReference>
<organism evidence="10 11">
    <name type="scientific">Asanoa siamensis</name>
    <dbReference type="NCBI Taxonomy" id="926357"/>
    <lineage>
        <taxon>Bacteria</taxon>
        <taxon>Bacillati</taxon>
        <taxon>Actinomycetota</taxon>
        <taxon>Actinomycetes</taxon>
        <taxon>Micromonosporales</taxon>
        <taxon>Micromonosporaceae</taxon>
        <taxon>Asanoa</taxon>
    </lineage>
</organism>
<reference evidence="10 11" key="1">
    <citation type="submission" date="2021-01" db="EMBL/GenBank/DDBJ databases">
        <title>Whole genome shotgun sequence of Asanoa siamensis NBRC 107932.</title>
        <authorList>
            <person name="Komaki H."/>
            <person name="Tamura T."/>
        </authorList>
    </citation>
    <scope>NUCLEOTIDE SEQUENCE [LARGE SCALE GENOMIC DNA]</scope>
    <source>
        <strain evidence="10 11">NBRC 107932</strain>
    </source>
</reference>
<name>A0ABQ4D456_9ACTN</name>
<dbReference type="SUPFAM" id="SSF56349">
    <property type="entry name" value="DNA breaking-rejoining enzymes"/>
    <property type="match status" value="1"/>
</dbReference>
<comment type="caution">
    <text evidence="10">The sequence shown here is derived from an EMBL/GenBank/DDBJ whole genome shotgun (WGS) entry which is preliminary data.</text>
</comment>